<protein>
    <submittedName>
        <fullName evidence="2">Uncharacterized protein</fullName>
    </submittedName>
</protein>
<feature type="non-terminal residue" evidence="2">
    <location>
        <position position="96"/>
    </location>
</feature>
<name>A0A382FUD2_9ZZZZ</name>
<evidence type="ECO:0000256" key="1">
    <source>
        <dbReference type="SAM" id="MobiDB-lite"/>
    </source>
</evidence>
<feature type="compositionally biased region" description="Low complexity" evidence="1">
    <location>
        <begin position="1"/>
        <end position="34"/>
    </location>
</feature>
<organism evidence="2">
    <name type="scientific">marine metagenome</name>
    <dbReference type="NCBI Taxonomy" id="408172"/>
    <lineage>
        <taxon>unclassified sequences</taxon>
        <taxon>metagenomes</taxon>
        <taxon>ecological metagenomes</taxon>
    </lineage>
</organism>
<dbReference type="EMBL" id="UINC01051706">
    <property type="protein sequence ID" value="SVB66175.1"/>
    <property type="molecule type" value="Genomic_DNA"/>
</dbReference>
<gene>
    <name evidence="2" type="ORF">METZ01_LOCUS219029</name>
</gene>
<feature type="non-terminal residue" evidence="2">
    <location>
        <position position="1"/>
    </location>
</feature>
<proteinExistence type="predicted"/>
<feature type="compositionally biased region" description="Low complexity" evidence="1">
    <location>
        <begin position="87"/>
        <end position="96"/>
    </location>
</feature>
<feature type="compositionally biased region" description="Polar residues" evidence="1">
    <location>
        <begin position="35"/>
        <end position="44"/>
    </location>
</feature>
<sequence>STRSSSPRTSGTSTCTGTRTPTTASTRSTCGTGAPTPSSTSAGWSSWVAIRRQCAAWGSSRLRHCRTPSRWRLTWSGHSPRSRTSRTRPSSWPTSR</sequence>
<evidence type="ECO:0000313" key="2">
    <source>
        <dbReference type="EMBL" id="SVB66175.1"/>
    </source>
</evidence>
<dbReference type="AlphaFoldDB" id="A0A382FUD2"/>
<feature type="region of interest" description="Disordered" evidence="1">
    <location>
        <begin position="73"/>
        <end position="96"/>
    </location>
</feature>
<reference evidence="2" key="1">
    <citation type="submission" date="2018-05" db="EMBL/GenBank/DDBJ databases">
        <authorList>
            <person name="Lanie J.A."/>
            <person name="Ng W.-L."/>
            <person name="Kazmierczak K.M."/>
            <person name="Andrzejewski T.M."/>
            <person name="Davidsen T.M."/>
            <person name="Wayne K.J."/>
            <person name="Tettelin H."/>
            <person name="Glass J.I."/>
            <person name="Rusch D."/>
            <person name="Podicherti R."/>
            <person name="Tsui H.-C.T."/>
            <person name="Winkler M.E."/>
        </authorList>
    </citation>
    <scope>NUCLEOTIDE SEQUENCE</scope>
</reference>
<feature type="region of interest" description="Disordered" evidence="1">
    <location>
        <begin position="1"/>
        <end position="45"/>
    </location>
</feature>
<accession>A0A382FUD2</accession>